<dbReference type="AlphaFoldDB" id="A0A1R0GPT0"/>
<evidence type="ECO:0000313" key="2">
    <source>
        <dbReference type="Proteomes" id="UP000187455"/>
    </source>
</evidence>
<proteinExistence type="predicted"/>
<keyword evidence="2" id="KW-1185">Reference proteome</keyword>
<name>A0A1R0GPT0_9FUNG</name>
<comment type="caution">
    <text evidence="1">The sequence shown here is derived from an EMBL/GenBank/DDBJ whole genome shotgun (WGS) entry which is preliminary data.</text>
</comment>
<evidence type="ECO:0000313" key="1">
    <source>
        <dbReference type="EMBL" id="OLY78897.1"/>
    </source>
</evidence>
<dbReference type="EMBL" id="LSSL01005349">
    <property type="protein sequence ID" value="OLY78897.1"/>
    <property type="molecule type" value="Genomic_DNA"/>
</dbReference>
<protein>
    <recommendedName>
        <fullName evidence="3">Reverse transcriptase RNase H-like domain-containing protein</fullName>
    </recommendedName>
</protein>
<sequence length="226" mass="26059">MFYLSNSIARCVIGQLAISAADWRNSSELHTDNRALITALKREDSRGRITRWNSAHSACDFEIKHVKGFDNGLTDALSCESEEDKFDINKFLFPITRSQGPQTQKIRQPGKLDILARDISCLNYTKDSNNSCNSNYTNYSINDEEEKDYHENKIEGSNSDFCESVQPRFKIDTTSSKNGLKFFEYLPLSTKFRKTQQIYPKFKPLFESLKSTVFFPKYTSKQSKSY</sequence>
<evidence type="ECO:0008006" key="3">
    <source>
        <dbReference type="Google" id="ProtNLM"/>
    </source>
</evidence>
<organism evidence="1 2">
    <name type="scientific">Smittium mucronatum</name>
    <dbReference type="NCBI Taxonomy" id="133383"/>
    <lineage>
        <taxon>Eukaryota</taxon>
        <taxon>Fungi</taxon>
        <taxon>Fungi incertae sedis</taxon>
        <taxon>Zoopagomycota</taxon>
        <taxon>Kickxellomycotina</taxon>
        <taxon>Harpellomycetes</taxon>
        <taxon>Harpellales</taxon>
        <taxon>Legeriomycetaceae</taxon>
        <taxon>Smittium</taxon>
    </lineage>
</organism>
<gene>
    <name evidence="1" type="ORF">AYI68_g7048</name>
</gene>
<reference evidence="1 2" key="1">
    <citation type="journal article" date="2016" name="Mol. Biol. Evol.">
        <title>Genome-Wide Survey of Gut Fungi (Harpellales) Reveals the First Horizontally Transferred Ubiquitin Gene from a Mosquito Host.</title>
        <authorList>
            <person name="Wang Y."/>
            <person name="White M.M."/>
            <person name="Kvist S."/>
            <person name="Moncalvo J.M."/>
        </authorList>
    </citation>
    <scope>NUCLEOTIDE SEQUENCE [LARGE SCALE GENOMIC DNA]</scope>
    <source>
        <strain evidence="1 2">ALG-7-W6</strain>
    </source>
</reference>
<dbReference type="OrthoDB" id="775972at2759"/>
<accession>A0A1R0GPT0</accession>
<dbReference type="Proteomes" id="UP000187455">
    <property type="component" value="Unassembled WGS sequence"/>
</dbReference>